<dbReference type="Proteomes" id="UP000094112">
    <property type="component" value="Unassembled WGS sequence"/>
</dbReference>
<organism evidence="10 11">
    <name type="scientific">Wickerhamomyces anomalus (strain ATCC 58044 / CBS 1984 / NCYC 433 / NRRL Y-366-8)</name>
    <name type="common">Yeast</name>
    <name type="synonym">Hansenula anomala</name>
    <dbReference type="NCBI Taxonomy" id="683960"/>
    <lineage>
        <taxon>Eukaryota</taxon>
        <taxon>Fungi</taxon>
        <taxon>Dikarya</taxon>
        <taxon>Ascomycota</taxon>
        <taxon>Saccharomycotina</taxon>
        <taxon>Saccharomycetes</taxon>
        <taxon>Phaffomycetales</taxon>
        <taxon>Wickerhamomycetaceae</taxon>
        <taxon>Wickerhamomyces</taxon>
    </lineage>
</organism>
<feature type="compositionally biased region" description="Polar residues" evidence="9">
    <location>
        <begin position="297"/>
        <end position="316"/>
    </location>
</feature>
<dbReference type="GeneID" id="30197613"/>
<dbReference type="InterPro" id="IPR013734">
    <property type="entry name" value="TF_Nrm1/Whi5"/>
</dbReference>
<name>A0A1E3PB71_WICAA</name>
<sequence>MTEQIETISAKGSTSEQNDNKKSASSETIPPSTPERTHRSSSSSSNTNSKNDPIIPSTPPLNSRRKFSSGNFQSPGDLASNPNTLLPPATPFMSSTGKFRLSNVPETPFSAKSTNELTTSPLKSPSQFKDNEDSDKPPIRQISSTLKARLSYAFVKYQHGWANQSLDELEKTIMNKDSDLEEPFKDLASSQKSRTYEEFWNNTNGKSPQKLSPSKVTKPNNSLLKSPTKVKLENAHSVEQLQDDGSANLAFLQAISKSRSPKRRSHLQNNLRIDASKFQQQQQQNPEADAVETLMSLSSPQSFKPKTDFIPQQNLPRQRLSFGDHLVRQSPRQTHPHSPHHYHPQAQGFNNHRHANHHSHHARSGSSNDNAIETESDTEYEESNTTDEEDVSTQSQSNGTKTENDEDEDVEIRTSSGTKSPES</sequence>
<evidence type="ECO:0000256" key="5">
    <source>
        <dbReference type="ARBA" id="ARBA00022491"/>
    </source>
</evidence>
<dbReference type="Pfam" id="PF08528">
    <property type="entry name" value="Whi5"/>
    <property type="match status" value="1"/>
</dbReference>
<feature type="compositionally biased region" description="Acidic residues" evidence="9">
    <location>
        <begin position="372"/>
        <end position="391"/>
    </location>
</feature>
<evidence type="ECO:0000313" key="11">
    <source>
        <dbReference type="Proteomes" id="UP000094112"/>
    </source>
</evidence>
<protein>
    <submittedName>
        <fullName evidence="10">Uncharacterized protein</fullName>
    </submittedName>
</protein>
<evidence type="ECO:0000313" key="10">
    <source>
        <dbReference type="EMBL" id="ODQ62127.1"/>
    </source>
</evidence>
<feature type="region of interest" description="Disordered" evidence="9">
    <location>
        <begin position="176"/>
        <end position="229"/>
    </location>
</feature>
<feature type="compositionally biased region" description="Polar residues" evidence="9">
    <location>
        <begin position="200"/>
        <end position="225"/>
    </location>
</feature>
<evidence type="ECO:0000256" key="7">
    <source>
        <dbReference type="ARBA" id="ARBA00023163"/>
    </source>
</evidence>
<comment type="similarity">
    <text evidence="3">Belongs to the WHI5/NRM1 family.</text>
</comment>
<evidence type="ECO:0000256" key="9">
    <source>
        <dbReference type="SAM" id="MobiDB-lite"/>
    </source>
</evidence>
<keyword evidence="4" id="KW-0963">Cytoplasm</keyword>
<dbReference type="RefSeq" id="XP_019041334.1">
    <property type="nucleotide sequence ID" value="XM_019180367.1"/>
</dbReference>
<feature type="compositionally biased region" description="Polar residues" evidence="9">
    <location>
        <begin position="1"/>
        <end position="17"/>
    </location>
</feature>
<dbReference type="EMBL" id="KV454208">
    <property type="protein sequence ID" value="ODQ62127.1"/>
    <property type="molecule type" value="Genomic_DNA"/>
</dbReference>
<proteinExistence type="inferred from homology"/>
<evidence type="ECO:0000256" key="1">
    <source>
        <dbReference type="ARBA" id="ARBA00004123"/>
    </source>
</evidence>
<keyword evidence="11" id="KW-1185">Reference proteome</keyword>
<gene>
    <name evidence="10" type="ORF">WICANDRAFT_102944</name>
</gene>
<feature type="compositionally biased region" description="Basic residues" evidence="9">
    <location>
        <begin position="334"/>
        <end position="343"/>
    </location>
</feature>
<evidence type="ECO:0000256" key="4">
    <source>
        <dbReference type="ARBA" id="ARBA00022490"/>
    </source>
</evidence>
<reference evidence="10 11" key="1">
    <citation type="journal article" date="2016" name="Proc. Natl. Acad. Sci. U.S.A.">
        <title>Comparative genomics of biotechnologically important yeasts.</title>
        <authorList>
            <person name="Riley R."/>
            <person name="Haridas S."/>
            <person name="Wolfe K.H."/>
            <person name="Lopes M.R."/>
            <person name="Hittinger C.T."/>
            <person name="Goeker M."/>
            <person name="Salamov A.A."/>
            <person name="Wisecaver J.H."/>
            <person name="Long T.M."/>
            <person name="Calvey C.H."/>
            <person name="Aerts A.L."/>
            <person name="Barry K.W."/>
            <person name="Choi C."/>
            <person name="Clum A."/>
            <person name="Coughlan A.Y."/>
            <person name="Deshpande S."/>
            <person name="Douglass A.P."/>
            <person name="Hanson S.J."/>
            <person name="Klenk H.-P."/>
            <person name="LaButti K.M."/>
            <person name="Lapidus A."/>
            <person name="Lindquist E.A."/>
            <person name="Lipzen A.M."/>
            <person name="Meier-Kolthoff J.P."/>
            <person name="Ohm R.A."/>
            <person name="Otillar R.P."/>
            <person name="Pangilinan J.L."/>
            <person name="Peng Y."/>
            <person name="Rokas A."/>
            <person name="Rosa C.A."/>
            <person name="Scheuner C."/>
            <person name="Sibirny A.A."/>
            <person name="Slot J.C."/>
            <person name="Stielow J.B."/>
            <person name="Sun H."/>
            <person name="Kurtzman C.P."/>
            <person name="Blackwell M."/>
            <person name="Grigoriev I.V."/>
            <person name="Jeffries T.W."/>
        </authorList>
    </citation>
    <scope>NUCLEOTIDE SEQUENCE [LARGE SCALE GENOMIC DNA]</scope>
    <source>
        <strain evidence="11">ATCC 58044 / CBS 1984 / NCYC 433 / NRRL Y-366-8</strain>
    </source>
</reference>
<feature type="compositionally biased region" description="Basic and acidic residues" evidence="9">
    <location>
        <begin position="129"/>
        <end position="138"/>
    </location>
</feature>
<evidence type="ECO:0000256" key="2">
    <source>
        <dbReference type="ARBA" id="ARBA00004496"/>
    </source>
</evidence>
<evidence type="ECO:0000256" key="6">
    <source>
        <dbReference type="ARBA" id="ARBA00023015"/>
    </source>
</evidence>
<feature type="region of interest" description="Disordered" evidence="9">
    <location>
        <begin position="1"/>
        <end position="142"/>
    </location>
</feature>
<evidence type="ECO:0000256" key="8">
    <source>
        <dbReference type="ARBA" id="ARBA00023242"/>
    </source>
</evidence>
<accession>A0A1E3PB71</accession>
<feature type="compositionally biased region" description="Basic and acidic residues" evidence="9">
    <location>
        <begin position="176"/>
        <end position="185"/>
    </location>
</feature>
<dbReference type="GO" id="GO:0005737">
    <property type="term" value="C:cytoplasm"/>
    <property type="evidence" value="ECO:0007669"/>
    <property type="project" value="UniProtKB-SubCell"/>
</dbReference>
<evidence type="ECO:0000256" key="3">
    <source>
        <dbReference type="ARBA" id="ARBA00006922"/>
    </source>
</evidence>
<feature type="region of interest" description="Disordered" evidence="9">
    <location>
        <begin position="297"/>
        <end position="423"/>
    </location>
</feature>
<dbReference type="AlphaFoldDB" id="A0A1E3PB71"/>
<keyword evidence="7" id="KW-0804">Transcription</keyword>
<dbReference type="STRING" id="683960.A0A1E3PB71"/>
<feature type="compositionally biased region" description="Basic residues" evidence="9">
    <location>
        <begin position="351"/>
        <end position="363"/>
    </location>
</feature>
<feature type="compositionally biased region" description="Polar residues" evidence="9">
    <location>
        <begin position="392"/>
        <end position="401"/>
    </location>
</feature>
<feature type="compositionally biased region" description="Polar residues" evidence="9">
    <location>
        <begin position="110"/>
        <end position="128"/>
    </location>
</feature>
<feature type="compositionally biased region" description="Polar residues" evidence="9">
    <location>
        <begin position="413"/>
        <end position="423"/>
    </location>
</feature>
<keyword evidence="6" id="KW-0805">Transcription regulation</keyword>
<comment type="subcellular location">
    <subcellularLocation>
        <location evidence="2">Cytoplasm</location>
    </subcellularLocation>
    <subcellularLocation>
        <location evidence="1">Nucleus</location>
    </subcellularLocation>
</comment>
<keyword evidence="5" id="KW-0678">Repressor</keyword>
<feature type="compositionally biased region" description="Low complexity" evidence="9">
    <location>
        <begin position="40"/>
        <end position="49"/>
    </location>
</feature>
<dbReference type="GO" id="GO:0005634">
    <property type="term" value="C:nucleus"/>
    <property type="evidence" value="ECO:0007669"/>
    <property type="project" value="UniProtKB-SubCell"/>
</dbReference>
<dbReference type="OrthoDB" id="2359117at2759"/>
<keyword evidence="8" id="KW-0539">Nucleus</keyword>
<feature type="compositionally biased region" description="Polar residues" evidence="9">
    <location>
        <begin position="68"/>
        <end position="84"/>
    </location>
</feature>